<evidence type="ECO:0000313" key="2">
    <source>
        <dbReference type="Proteomes" id="UP000251842"/>
    </source>
</evidence>
<protein>
    <recommendedName>
        <fullName evidence="3">UDP-N-acetylmuramate--alanine ligase</fullName>
    </recommendedName>
</protein>
<name>A0A344J2R4_9GAMM</name>
<reference evidence="2" key="1">
    <citation type="submission" date="2018-05" db="EMBL/GenBank/DDBJ databases">
        <title>Luteimonas pekinense sp. nov., isolated from human Meibomian gland secretions, Beijing, China.</title>
        <authorList>
            <person name="Wen T."/>
            <person name="Bai H."/>
            <person name="Lv H."/>
        </authorList>
    </citation>
    <scope>NUCLEOTIDE SEQUENCE [LARGE SCALE GENOMIC DNA]</scope>
    <source>
        <strain evidence="2">83-4</strain>
    </source>
</reference>
<dbReference type="OrthoDB" id="5294130at2"/>
<dbReference type="Proteomes" id="UP000251842">
    <property type="component" value="Chromosome"/>
</dbReference>
<sequence length="215" mass="24376">MHRAHQHAETRLRERRHRLAHEAARLMAESGIRDFHQAKLKAAERLGILEDASLPRNREIEEALREYRRLFGDGAAQADRLHHQRQAALHALDFFAPFQPRLVGAVLDGLADEHTPVSLHLHHDDPHQVAAFLLEQGIPAESRMRRLRLDRDRVADVDVWLFSAEGHTFDLAVLPASALRQAPLSTVTEKPMARASASQLRMLLAENEMRAYEGG</sequence>
<accession>A0A344J2R4</accession>
<dbReference type="AlphaFoldDB" id="A0A344J2R4"/>
<evidence type="ECO:0008006" key="3">
    <source>
        <dbReference type="Google" id="ProtNLM"/>
    </source>
</evidence>
<evidence type="ECO:0000313" key="1">
    <source>
        <dbReference type="EMBL" id="AXA83324.1"/>
    </source>
</evidence>
<dbReference type="RefSeq" id="WP_112925546.1">
    <property type="nucleotide sequence ID" value="NZ_CP029556.1"/>
</dbReference>
<dbReference type="EMBL" id="CP029556">
    <property type="protein sequence ID" value="AXA83324.1"/>
    <property type="molecule type" value="Genomic_DNA"/>
</dbReference>
<dbReference type="KEGG" id="lue:DCD74_00215"/>
<organism evidence="1 2">
    <name type="scientific">Solilutibacter oculi</name>
    <dbReference type="NCBI Taxonomy" id="2698682"/>
    <lineage>
        <taxon>Bacteria</taxon>
        <taxon>Pseudomonadati</taxon>
        <taxon>Pseudomonadota</taxon>
        <taxon>Gammaproteobacteria</taxon>
        <taxon>Lysobacterales</taxon>
        <taxon>Lysobacteraceae</taxon>
        <taxon>Solilutibacter</taxon>
    </lineage>
</organism>
<proteinExistence type="predicted"/>
<gene>
    <name evidence="1" type="ORF">DCD74_00215</name>
</gene>
<keyword evidence="2" id="KW-1185">Reference proteome</keyword>